<dbReference type="RefSeq" id="WP_048469096.1">
    <property type="nucleotide sequence ID" value="NZ_JYNL01000009.1"/>
</dbReference>
<dbReference type="AlphaFoldDB" id="A0A0J6WLD7"/>
<evidence type="ECO:0000313" key="1">
    <source>
        <dbReference type="EMBL" id="KMO82497.1"/>
    </source>
</evidence>
<gene>
    <name evidence="1" type="ORF">MCHLDSM_01120</name>
</gene>
<dbReference type="EMBL" id="JYNL01000009">
    <property type="protein sequence ID" value="KMO82497.1"/>
    <property type="molecule type" value="Genomic_DNA"/>
</dbReference>
<organism evidence="1 2">
    <name type="scientific">Mycolicibacterium chlorophenolicum</name>
    <dbReference type="NCBI Taxonomy" id="37916"/>
    <lineage>
        <taxon>Bacteria</taxon>
        <taxon>Bacillati</taxon>
        <taxon>Actinomycetota</taxon>
        <taxon>Actinomycetes</taxon>
        <taxon>Mycobacteriales</taxon>
        <taxon>Mycobacteriaceae</taxon>
        <taxon>Mycolicibacterium</taxon>
    </lineage>
</organism>
<reference evidence="1 2" key="1">
    <citation type="journal article" date="2015" name="Genome Biol. Evol.">
        <title>Characterization of Three Mycobacterium spp. with Potential Use in Bioremediation by Genome Sequencing and Comparative Genomics.</title>
        <authorList>
            <person name="Das S."/>
            <person name="Pettersson B.M."/>
            <person name="Behra P.R."/>
            <person name="Ramesh M."/>
            <person name="Dasgupta S."/>
            <person name="Bhattacharya A."/>
            <person name="Kirsebom L.A."/>
        </authorList>
    </citation>
    <scope>NUCLEOTIDE SEQUENCE [LARGE SCALE GENOMIC DNA]</scope>
    <source>
        <strain evidence="1 2">DSM 43826</strain>
    </source>
</reference>
<proteinExistence type="predicted"/>
<dbReference type="Proteomes" id="UP000036513">
    <property type="component" value="Unassembled WGS sequence"/>
</dbReference>
<dbReference type="STRING" id="37916.MCHLDSM_01120"/>
<sequence>MSEHNYPIEVQLQSAHHPQTLSVTGRKDDWPQLLDQAQELARRAWRPDLTVVDNGYPLAALCRPGDEPDTHLLDGRQYAYCTAWRANAK</sequence>
<dbReference type="PATRIC" id="fig|37916.4.peg.999"/>
<evidence type="ECO:0000313" key="2">
    <source>
        <dbReference type="Proteomes" id="UP000036513"/>
    </source>
</evidence>
<protein>
    <submittedName>
        <fullName evidence="1">Uncharacterized protein</fullName>
    </submittedName>
</protein>
<comment type="caution">
    <text evidence="1">The sequence shown here is derived from an EMBL/GenBank/DDBJ whole genome shotgun (WGS) entry which is preliminary data.</text>
</comment>
<name>A0A0J6WLD7_9MYCO</name>
<accession>A0A0J6WLD7</accession>
<keyword evidence="2" id="KW-1185">Reference proteome</keyword>